<feature type="chain" id="PRO_5047052412" description="DUF2680 domain-containing protein" evidence="1">
    <location>
        <begin position="27"/>
        <end position="105"/>
    </location>
</feature>
<comment type="caution">
    <text evidence="2">The sequence shown here is derived from an EMBL/GenBank/DDBJ whole genome shotgun (WGS) entry which is preliminary data.</text>
</comment>
<proteinExistence type="predicted"/>
<organism evidence="2 3">
    <name type="scientific">Viridibacillus soli</name>
    <dbReference type="NCBI Taxonomy" id="2798301"/>
    <lineage>
        <taxon>Bacteria</taxon>
        <taxon>Bacillati</taxon>
        <taxon>Bacillota</taxon>
        <taxon>Bacilli</taxon>
        <taxon>Bacillales</taxon>
        <taxon>Caryophanaceae</taxon>
        <taxon>Viridibacillus</taxon>
    </lineage>
</organism>
<evidence type="ECO:0000313" key="2">
    <source>
        <dbReference type="EMBL" id="MBK3494002.1"/>
    </source>
</evidence>
<evidence type="ECO:0000256" key="1">
    <source>
        <dbReference type="SAM" id="SignalP"/>
    </source>
</evidence>
<evidence type="ECO:0008006" key="4">
    <source>
        <dbReference type="Google" id="ProtNLM"/>
    </source>
</evidence>
<name>A0ABS1H3N0_9BACL</name>
<keyword evidence="3" id="KW-1185">Reference proteome</keyword>
<protein>
    <recommendedName>
        <fullName evidence="4">DUF2680 domain-containing protein</fullName>
    </recommendedName>
</protein>
<dbReference type="RefSeq" id="WP_200748018.1">
    <property type="nucleotide sequence ID" value="NZ_JAEOAH010000004.1"/>
</dbReference>
<dbReference type="Proteomes" id="UP000618943">
    <property type="component" value="Unassembled WGS sequence"/>
</dbReference>
<feature type="signal peptide" evidence="1">
    <location>
        <begin position="1"/>
        <end position="26"/>
    </location>
</feature>
<dbReference type="EMBL" id="JAEOAH010000004">
    <property type="protein sequence ID" value="MBK3494002.1"/>
    <property type="molecule type" value="Genomic_DNA"/>
</dbReference>
<accession>A0ABS1H3N0</accession>
<gene>
    <name evidence="2" type="ORF">JFL43_03830</name>
</gene>
<evidence type="ECO:0000313" key="3">
    <source>
        <dbReference type="Proteomes" id="UP000618943"/>
    </source>
</evidence>
<sequence length="105" mass="12095">MKSKMIIGSILTLALLSTNINTYAFAQEGEELRSAKLLIQEKFNKTEMEAHDAVTSMQNNDMTDEDILKWAHSMQEGTSEQYEQAAREKMQEQQQVQLLEKKEIL</sequence>
<keyword evidence="1" id="KW-0732">Signal</keyword>
<reference evidence="2 3" key="1">
    <citation type="submission" date="2020-12" db="EMBL/GenBank/DDBJ databases">
        <title>YIM B01967 draft genome.</title>
        <authorList>
            <person name="Yan X."/>
        </authorList>
    </citation>
    <scope>NUCLEOTIDE SEQUENCE [LARGE SCALE GENOMIC DNA]</scope>
    <source>
        <strain evidence="2 3">YIM B01967</strain>
    </source>
</reference>